<feature type="region of interest" description="Disordered" evidence="1">
    <location>
        <begin position="201"/>
        <end position="220"/>
    </location>
</feature>
<dbReference type="HOGENOM" id="CLU_973648_0_0_1"/>
<dbReference type="GeneID" id="10547290"/>
<gene>
    <name evidence="3" type="ORF">PGTG_01601</name>
</gene>
<reference key="1">
    <citation type="submission" date="2007-01" db="EMBL/GenBank/DDBJ databases">
        <title>The Genome Sequence of Puccinia graminis f. sp. tritici Strain CRL 75-36-700-3.</title>
        <authorList>
            <consortium name="The Broad Institute Genome Sequencing Platform"/>
            <person name="Birren B."/>
            <person name="Lander E."/>
            <person name="Galagan J."/>
            <person name="Nusbaum C."/>
            <person name="Devon K."/>
            <person name="Cuomo C."/>
            <person name="Jaffe D."/>
            <person name="Butler J."/>
            <person name="Alvarez P."/>
            <person name="Gnerre S."/>
            <person name="Grabherr M."/>
            <person name="Mauceli E."/>
            <person name="Brockman W."/>
            <person name="Young S."/>
            <person name="LaButti K."/>
            <person name="Sykes S."/>
            <person name="DeCaprio D."/>
            <person name="Crawford M."/>
            <person name="Koehrsen M."/>
            <person name="Engels R."/>
            <person name="Montgomery P."/>
            <person name="Pearson M."/>
            <person name="Howarth C."/>
            <person name="Larson L."/>
            <person name="White J."/>
            <person name="Zeng Q."/>
            <person name="Kodira C."/>
            <person name="Yandava C."/>
            <person name="Alvarado L."/>
            <person name="O'Leary S."/>
            <person name="Szabo L."/>
            <person name="Dean R."/>
            <person name="Schein J."/>
        </authorList>
    </citation>
    <scope>NUCLEOTIDE SEQUENCE</scope>
    <source>
        <strain>CRL 75-36-700-3</strain>
    </source>
</reference>
<protein>
    <submittedName>
        <fullName evidence="3">Uncharacterized protein</fullName>
    </submittedName>
</protein>
<proteinExistence type="predicted"/>
<keyword evidence="2" id="KW-1133">Transmembrane helix</keyword>
<sequence length="305" mass="33993">MTTILAHPHHTPSRSITPVQSLKFVPPRFMKFGFFLSLVTDSASRLSDSVTSSNAQKRSARGNHFHSYYAGDSTHPTLAWANRSQNLCYSASYSRFGPLTLQTAASANNSLLPAQAPKTIMSTNPISTSSDTESVISCAKERTIFDEEELYNTLTDVYLPEVKQLPVQTLGTNLAYASSCNSLSISTGYYSAKNKLDDDGLDFEQEDSRPCSPDTLHTPERPYQRQGPCRYIFEEDPSFVASSKRGWMNFIALFAIITILLGAFVVWPVWWDVIHRRHRDSLGQYDLARQSGPFLSSELPGNSLT</sequence>
<dbReference type="OrthoDB" id="2517103at2759"/>
<dbReference type="InParanoid" id="E3JS87"/>
<reference evidence="4" key="2">
    <citation type="journal article" date="2011" name="Proc. Natl. Acad. Sci. U.S.A.">
        <title>Obligate biotrophy features unraveled by the genomic analysis of rust fungi.</title>
        <authorList>
            <person name="Duplessis S."/>
            <person name="Cuomo C.A."/>
            <person name="Lin Y.-C."/>
            <person name="Aerts A."/>
            <person name="Tisserant E."/>
            <person name="Veneault-Fourrey C."/>
            <person name="Joly D.L."/>
            <person name="Hacquard S."/>
            <person name="Amselem J."/>
            <person name="Cantarel B.L."/>
            <person name="Chiu R."/>
            <person name="Coutinho P.M."/>
            <person name="Feau N."/>
            <person name="Field M."/>
            <person name="Frey P."/>
            <person name="Gelhaye E."/>
            <person name="Goldberg J."/>
            <person name="Grabherr M.G."/>
            <person name="Kodira C.D."/>
            <person name="Kohler A."/>
            <person name="Kuees U."/>
            <person name="Lindquist E.A."/>
            <person name="Lucas S.M."/>
            <person name="Mago R."/>
            <person name="Mauceli E."/>
            <person name="Morin E."/>
            <person name="Murat C."/>
            <person name="Pangilinan J.L."/>
            <person name="Park R."/>
            <person name="Pearson M."/>
            <person name="Quesneville H."/>
            <person name="Rouhier N."/>
            <person name="Sakthikumar S."/>
            <person name="Salamov A.A."/>
            <person name="Schmutz J."/>
            <person name="Selles B."/>
            <person name="Shapiro H."/>
            <person name="Tanguay P."/>
            <person name="Tuskan G.A."/>
            <person name="Henrissat B."/>
            <person name="Van de Peer Y."/>
            <person name="Rouze P."/>
            <person name="Ellis J.G."/>
            <person name="Dodds P.N."/>
            <person name="Schein J.E."/>
            <person name="Zhong S."/>
            <person name="Hamelin R.C."/>
            <person name="Grigoriev I.V."/>
            <person name="Szabo L.J."/>
            <person name="Martin F."/>
        </authorList>
    </citation>
    <scope>NUCLEOTIDE SEQUENCE [LARGE SCALE GENOMIC DNA]</scope>
    <source>
        <strain evidence="4">CRL 75-36-700-3 / race SCCL</strain>
    </source>
</reference>
<dbReference type="VEuPathDB" id="FungiDB:PGTG_01601"/>
<evidence type="ECO:0000256" key="1">
    <source>
        <dbReference type="SAM" id="MobiDB-lite"/>
    </source>
</evidence>
<dbReference type="AlphaFoldDB" id="E3JS87"/>
<keyword evidence="4" id="KW-1185">Reference proteome</keyword>
<keyword evidence="2" id="KW-0812">Transmembrane</keyword>
<dbReference type="EMBL" id="DS178263">
    <property type="protein sequence ID" value="EFP75008.2"/>
    <property type="molecule type" value="Genomic_DNA"/>
</dbReference>
<evidence type="ECO:0000313" key="4">
    <source>
        <dbReference type="Proteomes" id="UP000008783"/>
    </source>
</evidence>
<dbReference type="RefSeq" id="XP_003319427.2">
    <property type="nucleotide sequence ID" value="XM_003319379.2"/>
</dbReference>
<evidence type="ECO:0000313" key="3">
    <source>
        <dbReference type="EMBL" id="EFP75008.2"/>
    </source>
</evidence>
<evidence type="ECO:0000256" key="2">
    <source>
        <dbReference type="SAM" id="Phobius"/>
    </source>
</evidence>
<name>E3JS87_PUCGT</name>
<feature type="transmembrane region" description="Helical" evidence="2">
    <location>
        <begin position="247"/>
        <end position="270"/>
    </location>
</feature>
<keyword evidence="2" id="KW-0472">Membrane</keyword>
<dbReference type="Proteomes" id="UP000008783">
    <property type="component" value="Unassembled WGS sequence"/>
</dbReference>
<accession>E3JS87</accession>
<dbReference type="KEGG" id="pgr:PGTG_01601"/>
<organism evidence="3 4">
    <name type="scientific">Puccinia graminis f. sp. tritici (strain CRL 75-36-700-3 / race SCCL)</name>
    <name type="common">Black stem rust fungus</name>
    <dbReference type="NCBI Taxonomy" id="418459"/>
    <lineage>
        <taxon>Eukaryota</taxon>
        <taxon>Fungi</taxon>
        <taxon>Dikarya</taxon>
        <taxon>Basidiomycota</taxon>
        <taxon>Pucciniomycotina</taxon>
        <taxon>Pucciniomycetes</taxon>
        <taxon>Pucciniales</taxon>
        <taxon>Pucciniaceae</taxon>
        <taxon>Puccinia</taxon>
    </lineage>
</organism>